<keyword evidence="3" id="KW-1185">Reference proteome</keyword>
<comment type="caution">
    <text evidence="2">The sequence shown here is derived from an EMBL/GenBank/DDBJ whole genome shotgun (WGS) entry which is preliminary data.</text>
</comment>
<organism evidence="2 3">
    <name type="scientific">Gelidibacter gilvus</name>
    <dbReference type="NCBI Taxonomy" id="59602"/>
    <lineage>
        <taxon>Bacteria</taxon>
        <taxon>Pseudomonadati</taxon>
        <taxon>Bacteroidota</taxon>
        <taxon>Flavobacteriia</taxon>
        <taxon>Flavobacteriales</taxon>
        <taxon>Flavobacteriaceae</taxon>
        <taxon>Gelidibacter</taxon>
    </lineage>
</organism>
<evidence type="ECO:0000313" key="2">
    <source>
        <dbReference type="EMBL" id="RXJ44265.1"/>
    </source>
</evidence>
<gene>
    <name evidence="2" type="ORF">ESZ48_18440</name>
</gene>
<evidence type="ECO:0000313" key="3">
    <source>
        <dbReference type="Proteomes" id="UP000289792"/>
    </source>
</evidence>
<dbReference type="OrthoDB" id="9788916at2"/>
<dbReference type="Proteomes" id="UP000289792">
    <property type="component" value="Unassembled WGS sequence"/>
</dbReference>
<dbReference type="Pfam" id="PF13302">
    <property type="entry name" value="Acetyltransf_3"/>
    <property type="match status" value="1"/>
</dbReference>
<keyword evidence="2" id="KW-0808">Transferase</keyword>
<evidence type="ECO:0000259" key="1">
    <source>
        <dbReference type="Pfam" id="PF13302"/>
    </source>
</evidence>
<dbReference type="InterPro" id="IPR016181">
    <property type="entry name" value="Acyl_CoA_acyltransferase"/>
</dbReference>
<reference evidence="2 3" key="1">
    <citation type="submission" date="2019-01" db="EMBL/GenBank/DDBJ databases">
        <title>Genome sequence of the Antarctic species Gelidibacter gilvus ACAM 158(T).</title>
        <authorList>
            <person name="Bowman J.P."/>
        </authorList>
    </citation>
    <scope>NUCLEOTIDE SEQUENCE [LARGE SCALE GENOMIC DNA]</scope>
    <source>
        <strain evidence="2 3">IC158</strain>
    </source>
</reference>
<dbReference type="GO" id="GO:0016747">
    <property type="term" value="F:acyltransferase activity, transferring groups other than amino-acyl groups"/>
    <property type="evidence" value="ECO:0007669"/>
    <property type="project" value="InterPro"/>
</dbReference>
<feature type="domain" description="N-acetyltransferase" evidence="1">
    <location>
        <begin position="8"/>
        <end position="145"/>
    </location>
</feature>
<dbReference type="PANTHER" id="PTHR43792">
    <property type="entry name" value="GNAT FAMILY, PUTATIVE (AFU_ORTHOLOGUE AFUA_3G00765)-RELATED-RELATED"/>
    <property type="match status" value="1"/>
</dbReference>
<proteinExistence type="predicted"/>
<name>A0A4Q0XEE2_9FLAO</name>
<dbReference type="EMBL" id="SDDZ01000020">
    <property type="protein sequence ID" value="RXJ44265.1"/>
    <property type="molecule type" value="Genomic_DNA"/>
</dbReference>
<dbReference type="PANTHER" id="PTHR43792:SF1">
    <property type="entry name" value="N-ACETYLTRANSFERASE DOMAIN-CONTAINING PROTEIN"/>
    <property type="match status" value="1"/>
</dbReference>
<dbReference type="RefSeq" id="WP_129018982.1">
    <property type="nucleotide sequence ID" value="NZ_SDDZ01000020.1"/>
</dbReference>
<accession>A0A4Q0XEE2</accession>
<dbReference type="Gene3D" id="3.40.630.30">
    <property type="match status" value="1"/>
</dbReference>
<dbReference type="AlphaFoldDB" id="A0A4Q0XEE2"/>
<dbReference type="InterPro" id="IPR000182">
    <property type="entry name" value="GNAT_dom"/>
</dbReference>
<sequence length="173" mass="20447">MKVFETKRLVVRSLESKDKNNFIELLSDPKIIDPIPQSRFSETQILDKFHENLNLERSDLHREKYTCGIFEKANPEMIGLCLFLTNDETDIEFGYRFRFNSWGKGYGTEIARGMIDHYFNTINAEKVAADVNTHNIGSVKILEKLMAPVREFFNEERRCMVRRYSIEKNNWLQ</sequence>
<dbReference type="InterPro" id="IPR051531">
    <property type="entry name" value="N-acetyltransferase"/>
</dbReference>
<dbReference type="SUPFAM" id="SSF55729">
    <property type="entry name" value="Acyl-CoA N-acyltransferases (Nat)"/>
    <property type="match status" value="1"/>
</dbReference>
<protein>
    <submittedName>
        <fullName evidence="2">N-acetyltransferase</fullName>
    </submittedName>
</protein>